<evidence type="ECO:0000256" key="3">
    <source>
        <dbReference type="ARBA" id="ARBA00023295"/>
    </source>
</evidence>
<sequence>MGIVDKLREKFEHTHIEIPIKKPDTTRHSTSTNVIEIDTVDKRVIYRNRFNNGVNLGSLFVLESWIFDSQLTECGGNCELECIRNISQKISPNEAINRLSEHYKRYINSINWTWLRDVTKITAMRVPIGYWHVDNGSFTKGLPFETLMGIYEETKPWDVFKSLIEKANQYNIGILIDIHGLPGGANNDSHSGDITSNSSFFSTSKYVNKMIDEVIPFIINDTVLPYENIIGIQVVNEAKFSEKGKAEKNYYEKAIKAINKLAPGLPIVISDGWWPEQWSDWLDKEHLDPFVVIDSHVYRCFSDNDKSKTAQQIIEDLEKSVNFPYDKADFMVGEFSCVLDEQTWSKTEGVKEDWVKKFGNEQIKVFNKVASWGWFFWTLQFQWGDGGEWGFVPQVQNGAIPLRSLSPIKIDEMKLNSIFEEHVNYWNGKGDKFEHERYKDGLRQAASDIQLFDKFDNSRIGRLHSWKLMRKEQYIKAHGDSEFMWEWEQGYQRGIMEFNK</sequence>
<keyword evidence="8" id="KW-1185">Reference proteome</keyword>
<keyword evidence="4" id="KW-0961">Cell wall biogenesis/degradation</keyword>
<dbReference type="GO" id="GO:0009251">
    <property type="term" value="P:glucan catabolic process"/>
    <property type="evidence" value="ECO:0007669"/>
    <property type="project" value="TreeGrafter"/>
</dbReference>
<evidence type="ECO:0000313" key="7">
    <source>
        <dbReference type="EMBL" id="KAK5780259.1"/>
    </source>
</evidence>
<dbReference type="InterPro" id="IPR017853">
    <property type="entry name" value="GH"/>
</dbReference>
<dbReference type="FunFam" id="3.20.20.80:FF:000100">
    <property type="entry name" value="Glycoside hydrolase superfamily"/>
    <property type="match status" value="1"/>
</dbReference>
<evidence type="ECO:0000259" key="6">
    <source>
        <dbReference type="Pfam" id="PF00150"/>
    </source>
</evidence>
<comment type="similarity">
    <text evidence="1 5">Belongs to the glycosyl hydrolase 5 (cellulase A) family.</text>
</comment>
<dbReference type="PANTHER" id="PTHR31297">
    <property type="entry name" value="GLUCAN ENDO-1,6-BETA-GLUCOSIDASE B"/>
    <property type="match status" value="1"/>
</dbReference>
<dbReference type="GO" id="GO:0071555">
    <property type="term" value="P:cell wall organization"/>
    <property type="evidence" value="ECO:0007669"/>
    <property type="project" value="UniProtKB-KW"/>
</dbReference>
<dbReference type="GO" id="GO:0005576">
    <property type="term" value="C:extracellular region"/>
    <property type="evidence" value="ECO:0007669"/>
    <property type="project" value="TreeGrafter"/>
</dbReference>
<evidence type="ECO:0000256" key="5">
    <source>
        <dbReference type="RuleBase" id="RU361153"/>
    </source>
</evidence>
<dbReference type="GO" id="GO:0046557">
    <property type="term" value="F:glucan endo-1,6-beta-glucosidase activity"/>
    <property type="evidence" value="ECO:0007669"/>
    <property type="project" value="TreeGrafter"/>
</dbReference>
<organism evidence="7 8">
    <name type="scientific">Arxiozyma heterogenica</name>
    <dbReference type="NCBI Taxonomy" id="278026"/>
    <lineage>
        <taxon>Eukaryota</taxon>
        <taxon>Fungi</taxon>
        <taxon>Dikarya</taxon>
        <taxon>Ascomycota</taxon>
        <taxon>Saccharomycotina</taxon>
        <taxon>Saccharomycetes</taxon>
        <taxon>Saccharomycetales</taxon>
        <taxon>Saccharomycetaceae</taxon>
        <taxon>Arxiozyma</taxon>
    </lineage>
</organism>
<dbReference type="Proteomes" id="UP001306508">
    <property type="component" value="Unassembled WGS sequence"/>
</dbReference>
<dbReference type="GO" id="GO:0009986">
    <property type="term" value="C:cell surface"/>
    <property type="evidence" value="ECO:0007669"/>
    <property type="project" value="TreeGrafter"/>
</dbReference>
<dbReference type="AlphaFoldDB" id="A0AAN7W380"/>
<protein>
    <recommendedName>
        <fullName evidence="6">Glycoside hydrolase family 5 domain-containing protein</fullName>
    </recommendedName>
</protein>
<proteinExistence type="inferred from homology"/>
<dbReference type="Gene3D" id="3.20.20.80">
    <property type="entry name" value="Glycosidases"/>
    <property type="match status" value="1"/>
</dbReference>
<dbReference type="PANTHER" id="PTHR31297:SF43">
    <property type="entry name" value="GLUCAN 1,3-BETA-GLUCOSIDASE 3"/>
    <property type="match status" value="1"/>
</dbReference>
<evidence type="ECO:0000256" key="1">
    <source>
        <dbReference type="ARBA" id="ARBA00005641"/>
    </source>
</evidence>
<dbReference type="Pfam" id="PF00150">
    <property type="entry name" value="Cellulase"/>
    <property type="match status" value="1"/>
</dbReference>
<accession>A0AAN7W380</accession>
<dbReference type="GO" id="GO:0005737">
    <property type="term" value="C:cytoplasm"/>
    <property type="evidence" value="ECO:0007669"/>
    <property type="project" value="UniProtKB-ARBA"/>
</dbReference>
<name>A0AAN7W380_9SACH</name>
<keyword evidence="3 5" id="KW-0326">Glycosidase</keyword>
<keyword evidence="2 5" id="KW-0378">Hydrolase</keyword>
<dbReference type="EMBL" id="JAWIZZ010000043">
    <property type="protein sequence ID" value="KAK5780259.1"/>
    <property type="molecule type" value="Genomic_DNA"/>
</dbReference>
<dbReference type="SUPFAM" id="SSF51445">
    <property type="entry name" value="(Trans)glycosidases"/>
    <property type="match status" value="1"/>
</dbReference>
<evidence type="ECO:0000313" key="8">
    <source>
        <dbReference type="Proteomes" id="UP001306508"/>
    </source>
</evidence>
<reference evidence="8" key="1">
    <citation type="submission" date="2023-07" db="EMBL/GenBank/DDBJ databases">
        <title>A draft genome of Kazachstania heterogenica Y-27499.</title>
        <authorList>
            <person name="Donic C."/>
            <person name="Kralova J.S."/>
            <person name="Fidel L."/>
            <person name="Ben-Dor S."/>
            <person name="Jung S."/>
        </authorList>
    </citation>
    <scope>NUCLEOTIDE SEQUENCE [LARGE SCALE GENOMIC DNA]</scope>
    <source>
        <strain evidence="8">Y27499</strain>
    </source>
</reference>
<evidence type="ECO:0000256" key="4">
    <source>
        <dbReference type="ARBA" id="ARBA00023316"/>
    </source>
</evidence>
<comment type="caution">
    <text evidence="7">The sequence shown here is derived from an EMBL/GenBank/DDBJ whole genome shotgun (WGS) entry which is preliminary data.</text>
</comment>
<feature type="domain" description="Glycoside hydrolase family 5" evidence="6">
    <location>
        <begin position="102"/>
        <end position="365"/>
    </location>
</feature>
<dbReference type="InterPro" id="IPR001547">
    <property type="entry name" value="Glyco_hydro_5"/>
</dbReference>
<evidence type="ECO:0000256" key="2">
    <source>
        <dbReference type="ARBA" id="ARBA00022801"/>
    </source>
</evidence>
<gene>
    <name evidence="7" type="ORF">RI543_002296</name>
</gene>
<dbReference type="InterPro" id="IPR050386">
    <property type="entry name" value="Glycosyl_hydrolase_5"/>
</dbReference>